<evidence type="ECO:0000313" key="1">
    <source>
        <dbReference type="EMBL" id="TWT55652.1"/>
    </source>
</evidence>
<dbReference type="EMBL" id="SJPK01000023">
    <property type="protein sequence ID" value="TWT55652.1"/>
    <property type="molecule type" value="Genomic_DNA"/>
</dbReference>
<protein>
    <submittedName>
        <fullName evidence="1">Uncharacterized protein</fullName>
    </submittedName>
</protein>
<sequence length="63" mass="6628">MQFLSDCDSTIYFTRPAKLGGSDDEPLASLPRKAVHGREGRSVLATGGAVGRLSHQTTRLAGA</sequence>
<dbReference type="Proteomes" id="UP000318053">
    <property type="component" value="Unassembled WGS sequence"/>
</dbReference>
<reference evidence="1 2" key="1">
    <citation type="submission" date="2019-02" db="EMBL/GenBank/DDBJ databases">
        <title>Deep-cultivation of Planctomycetes and their phenomic and genomic characterization uncovers novel biology.</title>
        <authorList>
            <person name="Wiegand S."/>
            <person name="Jogler M."/>
            <person name="Boedeker C."/>
            <person name="Pinto D."/>
            <person name="Vollmers J."/>
            <person name="Rivas-Marin E."/>
            <person name="Kohn T."/>
            <person name="Peeters S.H."/>
            <person name="Heuer A."/>
            <person name="Rast P."/>
            <person name="Oberbeckmann S."/>
            <person name="Bunk B."/>
            <person name="Jeske O."/>
            <person name="Meyerdierks A."/>
            <person name="Storesund J.E."/>
            <person name="Kallscheuer N."/>
            <person name="Luecker S."/>
            <person name="Lage O.M."/>
            <person name="Pohl T."/>
            <person name="Merkel B.J."/>
            <person name="Hornburger P."/>
            <person name="Mueller R.-W."/>
            <person name="Bruemmer F."/>
            <person name="Labrenz M."/>
            <person name="Spormann A.M."/>
            <person name="Op Den Camp H."/>
            <person name="Overmann J."/>
            <person name="Amann R."/>
            <person name="Jetten M.S.M."/>
            <person name="Mascher T."/>
            <person name="Medema M.H."/>
            <person name="Devos D.P."/>
            <person name="Kaster A.-K."/>
            <person name="Ovreas L."/>
            <person name="Rohde M."/>
            <person name="Galperin M.Y."/>
            <person name="Jogler C."/>
        </authorList>
    </citation>
    <scope>NUCLEOTIDE SEQUENCE [LARGE SCALE GENOMIC DNA]</scope>
    <source>
        <strain evidence="1 2">CA85</strain>
    </source>
</reference>
<accession>A0A5C5X0C7</accession>
<organism evidence="1 2">
    <name type="scientific">Allorhodopirellula solitaria</name>
    <dbReference type="NCBI Taxonomy" id="2527987"/>
    <lineage>
        <taxon>Bacteria</taxon>
        <taxon>Pseudomonadati</taxon>
        <taxon>Planctomycetota</taxon>
        <taxon>Planctomycetia</taxon>
        <taxon>Pirellulales</taxon>
        <taxon>Pirellulaceae</taxon>
        <taxon>Allorhodopirellula</taxon>
    </lineage>
</organism>
<keyword evidence="2" id="KW-1185">Reference proteome</keyword>
<dbReference type="AlphaFoldDB" id="A0A5C5X0C7"/>
<comment type="caution">
    <text evidence="1">The sequence shown here is derived from an EMBL/GenBank/DDBJ whole genome shotgun (WGS) entry which is preliminary data.</text>
</comment>
<evidence type="ECO:0000313" key="2">
    <source>
        <dbReference type="Proteomes" id="UP000318053"/>
    </source>
</evidence>
<gene>
    <name evidence="1" type="ORF">CA85_48460</name>
</gene>
<name>A0A5C5X0C7_9BACT</name>
<proteinExistence type="predicted"/>